<name>A0A1H8QTD4_9FIRM</name>
<proteinExistence type="predicted"/>
<protein>
    <recommendedName>
        <fullName evidence="3">DUF177 domain-containing protein</fullName>
    </recommendedName>
</protein>
<reference evidence="1 2" key="1">
    <citation type="submission" date="2016-10" db="EMBL/GenBank/DDBJ databases">
        <authorList>
            <person name="de Groot N.N."/>
        </authorList>
    </citation>
    <scope>NUCLEOTIDE SEQUENCE [LARGE SCALE GENOMIC DNA]</scope>
    <source>
        <strain evidence="1 2">DSM 13305</strain>
    </source>
</reference>
<dbReference type="AlphaFoldDB" id="A0A1H8QTD4"/>
<sequence>MKINVAQVKKEIGSRQPFTFITPACNMDVSQLRFELVDDVKVTGEVVNNGRALEVSGVIYARMASRCDRCLEAFDAPLDIAFQEVFQETVDQVADETADVAYYQDDEIELAGLVEENLLMAEPLKALCKPGCLGLCPQCGVNRNVSPCHCSHDDIDPRLAKLRQLLKE</sequence>
<dbReference type="Proteomes" id="UP000198847">
    <property type="component" value="Unassembled WGS sequence"/>
</dbReference>
<accession>A0A1H8QTD4</accession>
<dbReference type="EMBL" id="FODY01000003">
    <property type="protein sequence ID" value="SEO57201.1"/>
    <property type="molecule type" value="Genomic_DNA"/>
</dbReference>
<dbReference type="STRING" id="112903.SAMN04490178_10345"/>
<dbReference type="PANTHER" id="PTHR34374:SF1">
    <property type="entry name" value="LARGE RIBOSOMAL RNA SUBUNIT ACCUMULATION PROTEIN YCED HOMOLOG 1, CHLOROPLASTIC"/>
    <property type="match status" value="1"/>
</dbReference>
<dbReference type="Pfam" id="PF02620">
    <property type="entry name" value="YceD"/>
    <property type="match status" value="1"/>
</dbReference>
<keyword evidence="2" id="KW-1185">Reference proteome</keyword>
<evidence type="ECO:0008006" key="3">
    <source>
        <dbReference type="Google" id="ProtNLM"/>
    </source>
</evidence>
<evidence type="ECO:0000313" key="2">
    <source>
        <dbReference type="Proteomes" id="UP000198847"/>
    </source>
</evidence>
<dbReference type="RefSeq" id="WP_091744025.1">
    <property type="nucleotide sequence ID" value="NZ_FODY01000003.1"/>
</dbReference>
<gene>
    <name evidence="1" type="ORF">SAMN04490178_10345</name>
</gene>
<dbReference type="PANTHER" id="PTHR34374">
    <property type="entry name" value="LARGE RIBOSOMAL RNA SUBUNIT ACCUMULATION PROTEIN YCED HOMOLOG 1, CHLOROPLASTIC"/>
    <property type="match status" value="1"/>
</dbReference>
<dbReference type="InterPro" id="IPR003772">
    <property type="entry name" value="YceD"/>
</dbReference>
<dbReference type="OrthoDB" id="9790372at2"/>
<evidence type="ECO:0000313" key="1">
    <source>
        <dbReference type="EMBL" id="SEO57201.1"/>
    </source>
</evidence>
<organism evidence="1 2">
    <name type="scientific">Propionispora vibrioides</name>
    <dbReference type="NCBI Taxonomy" id="112903"/>
    <lineage>
        <taxon>Bacteria</taxon>
        <taxon>Bacillati</taxon>
        <taxon>Bacillota</taxon>
        <taxon>Negativicutes</taxon>
        <taxon>Selenomonadales</taxon>
        <taxon>Sporomusaceae</taxon>
        <taxon>Propionispora</taxon>
    </lineage>
</organism>